<accession>A0A099J1S8</accession>
<dbReference type="OrthoDB" id="8701357at2"/>
<reference evidence="2 4" key="1">
    <citation type="submission" date="2014-08" db="EMBL/GenBank/DDBJ databases">
        <authorList>
            <person name="Sisinthy S."/>
        </authorList>
    </citation>
    <scope>NUCLEOTIDE SEQUENCE [LARGE SCALE GENOMIC DNA]</scope>
    <source>
        <strain evidence="2 4">RuG17</strain>
    </source>
</reference>
<dbReference type="SUPFAM" id="SSF53067">
    <property type="entry name" value="Actin-like ATPase domain"/>
    <property type="match status" value="2"/>
</dbReference>
<protein>
    <submittedName>
        <fullName evidence="3">N-acetylglucosamine kinase-like BadF-type ATPase</fullName>
    </submittedName>
</protein>
<dbReference type="InterPro" id="IPR002731">
    <property type="entry name" value="ATPase_BadF"/>
</dbReference>
<dbReference type="RefSeq" id="WP_035838048.1">
    <property type="nucleotide sequence ID" value="NZ_JACHBQ010000001.1"/>
</dbReference>
<dbReference type="Pfam" id="PF01869">
    <property type="entry name" value="BcrAD_BadFG"/>
    <property type="match status" value="1"/>
</dbReference>
<organism evidence="2 4">
    <name type="scientific">Cryobacterium roopkundense</name>
    <dbReference type="NCBI Taxonomy" id="1001240"/>
    <lineage>
        <taxon>Bacteria</taxon>
        <taxon>Bacillati</taxon>
        <taxon>Actinomycetota</taxon>
        <taxon>Actinomycetes</taxon>
        <taxon>Micrococcales</taxon>
        <taxon>Microbacteriaceae</taxon>
        <taxon>Cryobacterium</taxon>
    </lineage>
</organism>
<feature type="domain" description="ATPase BadF/BadG/BcrA/BcrD type" evidence="1">
    <location>
        <begin position="9"/>
        <end position="264"/>
    </location>
</feature>
<gene>
    <name evidence="3" type="ORF">BJ997_002889</name>
    <name evidence="2" type="ORF">GY21_15745</name>
</gene>
<dbReference type="AlphaFoldDB" id="A0A099J1S8"/>
<dbReference type="STRING" id="1001240.GY21_15745"/>
<dbReference type="PANTHER" id="PTHR43190:SF3">
    <property type="entry name" value="N-ACETYL-D-GLUCOSAMINE KINASE"/>
    <property type="match status" value="1"/>
</dbReference>
<dbReference type="Proteomes" id="UP000561726">
    <property type="component" value="Unassembled WGS sequence"/>
</dbReference>
<dbReference type="Proteomes" id="UP000029864">
    <property type="component" value="Unassembled WGS sequence"/>
</dbReference>
<dbReference type="EMBL" id="JPXF01000076">
    <property type="protein sequence ID" value="KGJ72384.1"/>
    <property type="molecule type" value="Genomic_DNA"/>
</dbReference>
<dbReference type="InterPro" id="IPR043129">
    <property type="entry name" value="ATPase_NBD"/>
</dbReference>
<dbReference type="PANTHER" id="PTHR43190">
    <property type="entry name" value="N-ACETYL-D-GLUCOSAMINE KINASE"/>
    <property type="match status" value="1"/>
</dbReference>
<dbReference type="EMBL" id="JACHBQ010000001">
    <property type="protein sequence ID" value="MBB5642341.1"/>
    <property type="molecule type" value="Genomic_DNA"/>
</dbReference>
<evidence type="ECO:0000313" key="4">
    <source>
        <dbReference type="Proteomes" id="UP000029864"/>
    </source>
</evidence>
<comment type="caution">
    <text evidence="2">The sequence shown here is derived from an EMBL/GenBank/DDBJ whole genome shotgun (WGS) entry which is preliminary data.</text>
</comment>
<dbReference type="GO" id="GO:0016301">
    <property type="term" value="F:kinase activity"/>
    <property type="evidence" value="ECO:0007669"/>
    <property type="project" value="UniProtKB-KW"/>
</dbReference>
<sequence length="304" mass="30208">MSAPVLLAIDLGKTSCRARLTRGPLLRGQASGPGSPGLADTDGAARAHRAIVEAVAGIDPRHLVDLAGVGVGAAGAEASPLAARELVDLLRRSFGVPVALLNDALAAHVGAFAGAPGTVLIAGTGAVAFRVDSTGGIRQVDGLGPWLGDDGSGCWIGRKGLQAALRSADGRAPDTLLRADAEALAGGLDRLPQWVGASGTPARTLASFAPRVLDRAAEGDPTAVGVVDAACALLSRTAGAAAATDTTVAVTGGLMSHPYFSTRLDIALAAMHLSRVSALGDALSGAALVAGDSGLPHERKVIRG</sequence>
<name>A0A099J1S8_9MICO</name>
<evidence type="ECO:0000259" key="1">
    <source>
        <dbReference type="Pfam" id="PF01869"/>
    </source>
</evidence>
<keyword evidence="4" id="KW-1185">Reference proteome</keyword>
<evidence type="ECO:0000313" key="2">
    <source>
        <dbReference type="EMBL" id="KGJ72384.1"/>
    </source>
</evidence>
<keyword evidence="3" id="KW-0808">Transferase</keyword>
<evidence type="ECO:0000313" key="3">
    <source>
        <dbReference type="EMBL" id="MBB5642341.1"/>
    </source>
</evidence>
<evidence type="ECO:0000313" key="5">
    <source>
        <dbReference type="Proteomes" id="UP000561726"/>
    </source>
</evidence>
<dbReference type="eggNOG" id="COG2971">
    <property type="taxonomic scope" value="Bacteria"/>
</dbReference>
<proteinExistence type="predicted"/>
<dbReference type="InterPro" id="IPR052519">
    <property type="entry name" value="Euk-type_GlcNAc_Kinase"/>
</dbReference>
<keyword evidence="3" id="KW-0418">Kinase</keyword>
<reference evidence="3 5" key="2">
    <citation type="submission" date="2020-08" db="EMBL/GenBank/DDBJ databases">
        <title>Sequencing the genomes of 1000 actinobacteria strains.</title>
        <authorList>
            <person name="Klenk H.-P."/>
        </authorList>
    </citation>
    <scope>NUCLEOTIDE SEQUENCE [LARGE SCALE GENOMIC DNA]</scope>
    <source>
        <strain evidence="3 5">DSM 21065</strain>
    </source>
</reference>
<dbReference type="Gene3D" id="3.30.420.40">
    <property type="match status" value="2"/>
</dbReference>